<dbReference type="Pfam" id="PF06013">
    <property type="entry name" value="WXG100"/>
    <property type="match status" value="1"/>
</dbReference>
<dbReference type="SUPFAM" id="SSF140453">
    <property type="entry name" value="EsxAB dimer-like"/>
    <property type="match status" value="1"/>
</dbReference>
<evidence type="ECO:0000313" key="1">
    <source>
        <dbReference type="EMBL" id="PFH03920.1"/>
    </source>
</evidence>
<dbReference type="InterPro" id="IPR010310">
    <property type="entry name" value="T7SS_ESAT-6-like"/>
</dbReference>
<sequence length="101" mass="11065">MAGCRIVNQGMLDAISEIQRIAGEYETVADEFISSLNNAISEMEGETKDALYELINSKVKTFVYQDLPAALRGMAELLEANRQNFENTDKQLAGSISSSEG</sequence>
<accession>A0AB36TK78</accession>
<dbReference type="RefSeq" id="WP_003513989.1">
    <property type="nucleotide sequence ID" value="NZ_CP013828.1"/>
</dbReference>
<dbReference type="InterPro" id="IPR036689">
    <property type="entry name" value="ESAT-6-like_sf"/>
</dbReference>
<proteinExistence type="predicted"/>
<comment type="caution">
    <text evidence="1">The sequence shown here is derived from an EMBL/GenBank/DDBJ whole genome shotgun (WGS) entry which is preliminary data.</text>
</comment>
<reference evidence="1 2" key="1">
    <citation type="submission" date="2017-09" db="EMBL/GenBank/DDBJ databases">
        <title>Evaluation of Pacific Biosciences Sequencing Technology to Finishing C. thermocellum Genome Sequences.</title>
        <authorList>
            <person name="Brown S."/>
        </authorList>
    </citation>
    <scope>NUCLEOTIDE SEQUENCE [LARGE SCALE GENOMIC DNA]</scope>
    <source>
        <strain evidence="1 2">AD2</strain>
    </source>
</reference>
<dbReference type="Proteomes" id="UP000223596">
    <property type="component" value="Unassembled WGS sequence"/>
</dbReference>
<dbReference type="AlphaFoldDB" id="A0AB36TK78"/>
<organism evidence="1 2">
    <name type="scientific">Acetivibrio thermocellus AD2</name>
    <dbReference type="NCBI Taxonomy" id="1138384"/>
    <lineage>
        <taxon>Bacteria</taxon>
        <taxon>Bacillati</taxon>
        <taxon>Bacillota</taxon>
        <taxon>Clostridia</taxon>
        <taxon>Eubacteriales</taxon>
        <taxon>Oscillospiraceae</taxon>
        <taxon>Acetivibrio</taxon>
    </lineage>
</organism>
<evidence type="ECO:0000313" key="2">
    <source>
        <dbReference type="Proteomes" id="UP000223596"/>
    </source>
</evidence>
<protein>
    <submittedName>
        <fullName evidence="1">Type VII secretion system (Wss) protein ESAT-6</fullName>
    </submittedName>
</protein>
<gene>
    <name evidence="1" type="ORF">M972_112739</name>
</gene>
<dbReference type="GeneID" id="35804528"/>
<dbReference type="EMBL" id="PDBW01000001">
    <property type="protein sequence ID" value="PFH03920.1"/>
    <property type="molecule type" value="Genomic_DNA"/>
</dbReference>
<name>A0AB36TK78_ACETH</name>
<dbReference type="Gene3D" id="1.10.287.1060">
    <property type="entry name" value="ESAT-6-like"/>
    <property type="match status" value="1"/>
</dbReference>